<dbReference type="GO" id="GO:0046677">
    <property type="term" value="P:response to antibiotic"/>
    <property type="evidence" value="ECO:0007669"/>
    <property type="project" value="UniProtKB-KW"/>
</dbReference>
<dbReference type="GO" id="GO:0046872">
    <property type="term" value="F:metal ion binding"/>
    <property type="evidence" value="ECO:0007669"/>
    <property type="project" value="UniProtKB-KW"/>
</dbReference>
<dbReference type="AlphaFoldDB" id="A0A845QXG5"/>
<keyword evidence="4" id="KW-0418">Kinase</keyword>
<dbReference type="InterPro" id="IPR011009">
    <property type="entry name" value="Kinase-like_dom_sf"/>
</dbReference>
<keyword evidence="8" id="KW-0460">Magnesium</keyword>
<dbReference type="Gene3D" id="3.90.1200.10">
    <property type="match status" value="1"/>
</dbReference>
<gene>
    <name evidence="10" type="ORF">D3Z33_03100</name>
</gene>
<feature type="domain" description="Aminoglycoside phosphotransferase" evidence="9">
    <location>
        <begin position="22"/>
        <end position="210"/>
    </location>
</feature>
<comment type="caution">
    <text evidence="10">The sequence shown here is derived from an EMBL/GenBank/DDBJ whole genome shotgun (WGS) entry which is preliminary data.</text>
</comment>
<evidence type="ECO:0000256" key="1">
    <source>
        <dbReference type="ARBA" id="ARBA00006219"/>
    </source>
</evidence>
<sequence>MKYDMPIKLRKIIKDKIFIRNNKGCSGSQVFLLKDKNDEQDYFLKIALDNKFSYLKSESVKLNWLKGKLSVPEVHYYEKVDGYEYLLLTQIPGKDALTQEILKKPYFLVKKVANGLRTIHNIDISDCSFNETIEDKLKLIKNMYNENRIPKIYRFLLQSKPKKEDLVFTHGDYCFPNIIINNNDISGFIDLGRSGIGDRYVDLSVIIKSIVLNYRNYDMLKLFLEEYGLVNVDYERLEYYSHIDKLIN</sequence>
<evidence type="ECO:0000259" key="9">
    <source>
        <dbReference type="Pfam" id="PF01636"/>
    </source>
</evidence>
<organism evidence="10 11">
    <name type="scientific">Senegalia massiliensis</name>
    <dbReference type="NCBI Taxonomy" id="1720316"/>
    <lineage>
        <taxon>Bacteria</taxon>
        <taxon>Bacillati</taxon>
        <taxon>Bacillota</taxon>
        <taxon>Clostridia</taxon>
        <taxon>Eubacteriales</taxon>
        <taxon>Clostridiaceae</taxon>
        <taxon>Senegalia</taxon>
    </lineage>
</organism>
<feature type="binding site" evidence="8">
    <location>
        <position position="177"/>
    </location>
    <ligand>
        <name>Mg(2+)</name>
        <dbReference type="ChEBI" id="CHEBI:18420"/>
    </ligand>
</feature>
<feature type="active site" description="Proton acceptor" evidence="7">
    <location>
        <position position="172"/>
    </location>
</feature>
<dbReference type="Proteomes" id="UP000467132">
    <property type="component" value="Unassembled WGS sequence"/>
</dbReference>
<evidence type="ECO:0000256" key="2">
    <source>
        <dbReference type="ARBA" id="ARBA00022679"/>
    </source>
</evidence>
<keyword evidence="8" id="KW-0479">Metal-binding</keyword>
<keyword evidence="2 10" id="KW-0808">Transferase</keyword>
<evidence type="ECO:0000256" key="7">
    <source>
        <dbReference type="PIRSR" id="PIRSR000706-1"/>
    </source>
</evidence>
<dbReference type="Gene3D" id="3.30.200.20">
    <property type="entry name" value="Phosphorylase Kinase, domain 1"/>
    <property type="match status" value="1"/>
</dbReference>
<dbReference type="GO" id="GO:0016773">
    <property type="term" value="F:phosphotransferase activity, alcohol group as acceptor"/>
    <property type="evidence" value="ECO:0007669"/>
    <property type="project" value="InterPro"/>
</dbReference>
<comment type="similarity">
    <text evidence="1">Belongs to the aminoglycoside phosphotransferase family.</text>
</comment>
<evidence type="ECO:0000256" key="4">
    <source>
        <dbReference type="ARBA" id="ARBA00022777"/>
    </source>
</evidence>
<dbReference type="GO" id="GO:0005524">
    <property type="term" value="F:ATP binding"/>
    <property type="evidence" value="ECO:0007669"/>
    <property type="project" value="UniProtKB-KW"/>
</dbReference>
<evidence type="ECO:0000313" key="10">
    <source>
        <dbReference type="EMBL" id="NBI05842.1"/>
    </source>
</evidence>
<dbReference type="PANTHER" id="PTHR21310:SF41">
    <property type="entry name" value="3'-PHOSPHOTRANSFERASE, PUTATIVE-RELATED"/>
    <property type="match status" value="1"/>
</dbReference>
<dbReference type="SUPFAM" id="SSF56112">
    <property type="entry name" value="Protein kinase-like (PK-like)"/>
    <property type="match status" value="1"/>
</dbReference>
<dbReference type="GO" id="GO:0016301">
    <property type="term" value="F:kinase activity"/>
    <property type="evidence" value="ECO:0007669"/>
    <property type="project" value="UniProtKB-KW"/>
</dbReference>
<dbReference type="Pfam" id="PF01636">
    <property type="entry name" value="APH"/>
    <property type="match status" value="1"/>
</dbReference>
<evidence type="ECO:0000256" key="6">
    <source>
        <dbReference type="ARBA" id="ARBA00023251"/>
    </source>
</evidence>
<evidence type="ECO:0000256" key="3">
    <source>
        <dbReference type="ARBA" id="ARBA00022741"/>
    </source>
</evidence>
<dbReference type="NCBIfam" id="NF033068">
    <property type="entry name" value="APH_3p"/>
    <property type="match status" value="1"/>
</dbReference>
<dbReference type="RefSeq" id="WP_160196330.1">
    <property type="nucleotide sequence ID" value="NZ_QXXA01000004.1"/>
</dbReference>
<evidence type="ECO:0000256" key="5">
    <source>
        <dbReference type="ARBA" id="ARBA00022840"/>
    </source>
</evidence>
<keyword evidence="6" id="KW-0046">Antibiotic resistance</keyword>
<keyword evidence="11" id="KW-1185">Reference proteome</keyword>
<name>A0A845QXG5_9CLOT</name>
<reference evidence="10 11" key="1">
    <citation type="submission" date="2018-08" db="EMBL/GenBank/DDBJ databases">
        <title>Murine metabolic-syndrome-specific gut microbial biobank.</title>
        <authorList>
            <person name="Liu C."/>
        </authorList>
    </citation>
    <scope>NUCLEOTIDE SEQUENCE [LARGE SCALE GENOMIC DNA]</scope>
    <source>
        <strain evidence="10 11">583</strain>
    </source>
</reference>
<protein>
    <submittedName>
        <fullName evidence="10">Aminoglycoside 3'-phosphotransferase</fullName>
    </submittedName>
</protein>
<keyword evidence="5" id="KW-0067">ATP-binding</keyword>
<dbReference type="PANTHER" id="PTHR21310">
    <property type="entry name" value="AMINOGLYCOSIDE PHOSPHOTRANSFERASE-RELATED-RELATED"/>
    <property type="match status" value="1"/>
</dbReference>
<dbReference type="PIRSF" id="PIRSF000706">
    <property type="entry name" value="Kanamycin_kin"/>
    <property type="match status" value="1"/>
</dbReference>
<dbReference type="InterPro" id="IPR051678">
    <property type="entry name" value="AGP_Transferase"/>
</dbReference>
<proteinExistence type="inferred from homology"/>
<evidence type="ECO:0000256" key="8">
    <source>
        <dbReference type="PIRSR" id="PIRSR000706-2"/>
    </source>
</evidence>
<accession>A0A845QXG5</accession>
<dbReference type="CDD" id="cd05150">
    <property type="entry name" value="APH"/>
    <property type="match status" value="1"/>
</dbReference>
<dbReference type="InterPro" id="IPR002575">
    <property type="entry name" value="Aminoglycoside_PTrfase"/>
</dbReference>
<dbReference type="OrthoDB" id="3806873at2"/>
<feature type="binding site" evidence="8">
    <location>
        <position position="190"/>
    </location>
    <ligand>
        <name>Mg(2+)</name>
        <dbReference type="ChEBI" id="CHEBI:18420"/>
    </ligand>
</feature>
<evidence type="ECO:0000313" key="11">
    <source>
        <dbReference type="Proteomes" id="UP000467132"/>
    </source>
</evidence>
<dbReference type="EMBL" id="QXXA01000004">
    <property type="protein sequence ID" value="NBI05842.1"/>
    <property type="molecule type" value="Genomic_DNA"/>
</dbReference>
<dbReference type="InterPro" id="IPR024165">
    <property type="entry name" value="Kan/Strep_kinase"/>
</dbReference>
<keyword evidence="3" id="KW-0547">Nucleotide-binding</keyword>